<organism evidence="4 5">
    <name type="scientific">Platanthera zijinensis</name>
    <dbReference type="NCBI Taxonomy" id="2320716"/>
    <lineage>
        <taxon>Eukaryota</taxon>
        <taxon>Viridiplantae</taxon>
        <taxon>Streptophyta</taxon>
        <taxon>Embryophyta</taxon>
        <taxon>Tracheophyta</taxon>
        <taxon>Spermatophyta</taxon>
        <taxon>Magnoliopsida</taxon>
        <taxon>Liliopsida</taxon>
        <taxon>Asparagales</taxon>
        <taxon>Orchidaceae</taxon>
        <taxon>Orchidoideae</taxon>
        <taxon>Orchideae</taxon>
        <taxon>Orchidinae</taxon>
        <taxon>Platanthera</taxon>
    </lineage>
</organism>
<dbReference type="InterPro" id="IPR003593">
    <property type="entry name" value="AAA+_ATPase"/>
</dbReference>
<protein>
    <recommendedName>
        <fullName evidence="3">AAA+ ATPase domain-containing protein</fullName>
    </recommendedName>
</protein>
<reference evidence="4 5" key="1">
    <citation type="journal article" date="2022" name="Nat. Plants">
        <title>Genomes of leafy and leafless Platanthera orchids illuminate the evolution of mycoheterotrophy.</title>
        <authorList>
            <person name="Li M.H."/>
            <person name="Liu K.W."/>
            <person name="Li Z."/>
            <person name="Lu H.C."/>
            <person name="Ye Q.L."/>
            <person name="Zhang D."/>
            <person name="Wang J.Y."/>
            <person name="Li Y.F."/>
            <person name="Zhong Z.M."/>
            <person name="Liu X."/>
            <person name="Yu X."/>
            <person name="Liu D.K."/>
            <person name="Tu X.D."/>
            <person name="Liu B."/>
            <person name="Hao Y."/>
            <person name="Liao X.Y."/>
            <person name="Jiang Y.T."/>
            <person name="Sun W.H."/>
            <person name="Chen J."/>
            <person name="Chen Y.Q."/>
            <person name="Ai Y."/>
            <person name="Zhai J.W."/>
            <person name="Wu S.S."/>
            <person name="Zhou Z."/>
            <person name="Hsiao Y.Y."/>
            <person name="Wu W.L."/>
            <person name="Chen Y.Y."/>
            <person name="Lin Y.F."/>
            <person name="Hsu J.L."/>
            <person name="Li C.Y."/>
            <person name="Wang Z.W."/>
            <person name="Zhao X."/>
            <person name="Zhong W.Y."/>
            <person name="Ma X.K."/>
            <person name="Ma L."/>
            <person name="Huang J."/>
            <person name="Chen G.Z."/>
            <person name="Huang M.Z."/>
            <person name="Huang L."/>
            <person name="Peng D.H."/>
            <person name="Luo Y.B."/>
            <person name="Zou S.Q."/>
            <person name="Chen S.P."/>
            <person name="Lan S."/>
            <person name="Tsai W.C."/>
            <person name="Van de Peer Y."/>
            <person name="Liu Z.J."/>
        </authorList>
    </citation>
    <scope>NUCLEOTIDE SEQUENCE [LARGE SCALE GENOMIC DNA]</scope>
    <source>
        <strain evidence="4">Lor287</strain>
    </source>
</reference>
<dbReference type="CDD" id="cd00009">
    <property type="entry name" value="AAA"/>
    <property type="match status" value="1"/>
</dbReference>
<evidence type="ECO:0000313" key="4">
    <source>
        <dbReference type="EMBL" id="KAK8939195.1"/>
    </source>
</evidence>
<dbReference type="Pfam" id="PF19568">
    <property type="entry name" value="Spore_III_AA"/>
    <property type="match status" value="1"/>
</dbReference>
<dbReference type="Pfam" id="PF25516">
    <property type="entry name" value="PTPase"/>
    <property type="match status" value="1"/>
</dbReference>
<dbReference type="FunFam" id="3.40.50.300:FF:001088">
    <property type="entry name" value="uncharacterized protein ycf45 isoform X2"/>
    <property type="match status" value="1"/>
</dbReference>
<name>A0AAP0BH98_9ASPA</name>
<feature type="domain" description="AAA+ ATPase" evidence="3">
    <location>
        <begin position="188"/>
        <end position="322"/>
    </location>
</feature>
<evidence type="ECO:0000256" key="1">
    <source>
        <dbReference type="ARBA" id="ARBA00022741"/>
    </source>
</evidence>
<dbReference type="InterPro" id="IPR058670">
    <property type="entry name" value="PTPase_dom"/>
</dbReference>
<accession>A0AAP0BH98</accession>
<dbReference type="PANTHER" id="PTHR20953">
    <property type="entry name" value="KINASE-RELATED"/>
    <property type="match status" value="1"/>
</dbReference>
<dbReference type="GO" id="GO:0005524">
    <property type="term" value="F:ATP binding"/>
    <property type="evidence" value="ECO:0007669"/>
    <property type="project" value="UniProtKB-KW"/>
</dbReference>
<dbReference type="GO" id="GO:0009507">
    <property type="term" value="C:chloroplast"/>
    <property type="evidence" value="ECO:0007669"/>
    <property type="project" value="TreeGrafter"/>
</dbReference>
<dbReference type="PANTHER" id="PTHR20953:SF3">
    <property type="entry name" value="P-LOOP CONTAINING NUCLEOSIDE TRIPHOSPHATE HYDROLASES SUPERFAMILY PROTEIN"/>
    <property type="match status" value="1"/>
</dbReference>
<keyword evidence="1" id="KW-0547">Nucleotide-binding</keyword>
<dbReference type="SMART" id="SM00382">
    <property type="entry name" value="AAA"/>
    <property type="match status" value="1"/>
</dbReference>
<evidence type="ECO:0000313" key="5">
    <source>
        <dbReference type="Proteomes" id="UP001418222"/>
    </source>
</evidence>
<dbReference type="SUPFAM" id="SSF52540">
    <property type="entry name" value="P-loop containing nucleoside triphosphate hydrolases"/>
    <property type="match status" value="1"/>
</dbReference>
<dbReference type="InterPro" id="IPR045735">
    <property type="entry name" value="Spore_III_AA_AAA+_ATPase"/>
</dbReference>
<evidence type="ECO:0000256" key="2">
    <source>
        <dbReference type="ARBA" id="ARBA00022840"/>
    </source>
</evidence>
<dbReference type="InterPro" id="IPR027417">
    <property type="entry name" value="P-loop_NTPase"/>
</dbReference>
<dbReference type="EMBL" id="JBBWWQ010000009">
    <property type="protein sequence ID" value="KAK8939195.1"/>
    <property type="molecule type" value="Genomic_DNA"/>
</dbReference>
<sequence length="653" mass="72190">MRLLNPALPSPTLLHTRPRLQIDLLHPQQAARKLWFPSSSSATLLPFSPSGASSRRSALAGGDETTQGFDEELSRLLVLLPGEMRKRVQDHPELRHLVEIVMDLGRRPLARFPSGDFVLSDRFISVEDILHATSQVGDFAADNRAGISRTLHRISGIRNRKGEIIGLTCRVGRAVTGSANLLRDLVKDRGSLLLIGPPGVGKTTIIREIARILADDFKKRVMIVDTSNEIGGDGDVPHPGIGSARRLQVPNSDMQHKVLIEAVENHMPQVIVIDEIGTKLEALAASTIAQRGIQLVATAHGVTMQNLIMNPSLNILVGGVQSVTLGDEEASRRGVQKTVLERKGPSTFTCGAEIISKIEMRVHCSLEETVDALLSGRPASYEVRKIKDKMSAEEILSLERDSFDDDHSDHEDKIFVSNGPLNNTSATDSFNVEDQGNLLEKSLKEKEYFDLFVYGIAETSVLQAIKLLEREETILLTDNISKADALLGLQSKLKKNSQIQSLARSYNIPVFVTKTNALTQITKAIRALVNDYFEAAKVPNTEDQVTLTGKTDALEEARWAIEHVVISTREAVQLLPRSPQILSAQIKLIESYKLKWEKICQEPNISLRILPDHLETRKESPAEEAMSTIDHLRSTDDVNILENAVKRLPFLPD</sequence>
<dbReference type="InterPro" id="IPR034081">
    <property type="entry name" value="R3H_AAA"/>
</dbReference>
<comment type="caution">
    <text evidence="4">The sequence shown here is derived from an EMBL/GenBank/DDBJ whole genome shotgun (WGS) entry which is preliminary data.</text>
</comment>
<keyword evidence="2" id="KW-0067">ATP-binding</keyword>
<dbReference type="Proteomes" id="UP001418222">
    <property type="component" value="Unassembled WGS sequence"/>
</dbReference>
<dbReference type="CDD" id="cd02645">
    <property type="entry name" value="R3H_AAA"/>
    <property type="match status" value="1"/>
</dbReference>
<dbReference type="AlphaFoldDB" id="A0AAP0BH98"/>
<gene>
    <name evidence="4" type="ORF">KSP39_PZI010973</name>
</gene>
<evidence type="ECO:0000259" key="3">
    <source>
        <dbReference type="SMART" id="SM00382"/>
    </source>
</evidence>
<dbReference type="Gene3D" id="3.40.50.300">
    <property type="entry name" value="P-loop containing nucleotide triphosphate hydrolases"/>
    <property type="match status" value="1"/>
</dbReference>
<proteinExistence type="predicted"/>
<keyword evidence="5" id="KW-1185">Reference proteome</keyword>